<dbReference type="InterPro" id="IPR029017">
    <property type="entry name" value="Enolase-like_N"/>
</dbReference>
<feature type="domain" description="Mandelate racemase/muconate lactonizing enzyme C-terminal" evidence="2">
    <location>
        <begin position="150"/>
        <end position="242"/>
    </location>
</feature>
<keyword evidence="4" id="KW-1185">Reference proteome</keyword>
<protein>
    <submittedName>
        <fullName evidence="3">Mandelate racemase/muconate lactonizing enzyme family protein</fullName>
    </submittedName>
</protein>
<keyword evidence="1" id="KW-0456">Lyase</keyword>
<dbReference type="EMBL" id="JARGEQ010000001">
    <property type="protein sequence ID" value="MDF1584788.1"/>
    <property type="molecule type" value="Genomic_DNA"/>
</dbReference>
<dbReference type="RefSeq" id="WP_327787193.1">
    <property type="nucleotide sequence ID" value="NZ_JARGEQ010000001.1"/>
</dbReference>
<dbReference type="SFLD" id="SFLDS00001">
    <property type="entry name" value="Enolase"/>
    <property type="match status" value="1"/>
</dbReference>
<dbReference type="SFLD" id="SFLDG00179">
    <property type="entry name" value="mandelate_racemase"/>
    <property type="match status" value="1"/>
</dbReference>
<dbReference type="GO" id="GO:0016829">
    <property type="term" value="F:lyase activity"/>
    <property type="evidence" value="ECO:0007669"/>
    <property type="project" value="UniProtKB-KW"/>
</dbReference>
<dbReference type="SUPFAM" id="SSF54826">
    <property type="entry name" value="Enolase N-terminal domain-like"/>
    <property type="match status" value="1"/>
</dbReference>
<dbReference type="SMART" id="SM00922">
    <property type="entry name" value="MR_MLE"/>
    <property type="match status" value="1"/>
</dbReference>
<dbReference type="Gene3D" id="3.20.20.120">
    <property type="entry name" value="Enolase-like C-terminal domain"/>
    <property type="match status" value="1"/>
</dbReference>
<evidence type="ECO:0000256" key="1">
    <source>
        <dbReference type="ARBA" id="ARBA00023239"/>
    </source>
</evidence>
<dbReference type="AlphaFoldDB" id="A0AAP3XPA8"/>
<dbReference type="Pfam" id="PF02746">
    <property type="entry name" value="MR_MLE_N"/>
    <property type="match status" value="1"/>
</dbReference>
<evidence type="ECO:0000313" key="3">
    <source>
        <dbReference type="EMBL" id="MDF1584788.1"/>
    </source>
</evidence>
<dbReference type="Gene3D" id="3.30.390.10">
    <property type="entry name" value="Enolase-like, N-terminal domain"/>
    <property type="match status" value="1"/>
</dbReference>
<gene>
    <name evidence="3" type="ORF">PZ740_00135</name>
</gene>
<name>A0AAP3XPA8_9PROT</name>
<dbReference type="InterPro" id="IPR034593">
    <property type="entry name" value="DgoD-like"/>
</dbReference>
<dbReference type="CDD" id="cd03316">
    <property type="entry name" value="MR_like"/>
    <property type="match status" value="1"/>
</dbReference>
<proteinExistence type="predicted"/>
<organism evidence="3 4">
    <name type="scientific">Marinimicrococcus flavescens</name>
    <dbReference type="NCBI Taxonomy" id="3031815"/>
    <lineage>
        <taxon>Bacteria</taxon>
        <taxon>Pseudomonadati</taxon>
        <taxon>Pseudomonadota</taxon>
        <taxon>Alphaproteobacteria</taxon>
        <taxon>Geminicoccales</taxon>
        <taxon>Geminicoccaceae</taxon>
        <taxon>Marinimicrococcus</taxon>
    </lineage>
</organism>
<comment type="caution">
    <text evidence="3">The sequence shown here is derived from an EMBL/GenBank/DDBJ whole genome shotgun (WGS) entry which is preliminary data.</text>
</comment>
<dbReference type="InterPro" id="IPR013342">
    <property type="entry name" value="Mandelate_racemase_C"/>
</dbReference>
<dbReference type="Pfam" id="PF13378">
    <property type="entry name" value="MR_MLE_C"/>
    <property type="match status" value="1"/>
</dbReference>
<dbReference type="PANTHER" id="PTHR48080:SF2">
    <property type="entry name" value="D-GALACTONATE DEHYDRATASE"/>
    <property type="match status" value="1"/>
</dbReference>
<dbReference type="InterPro" id="IPR036849">
    <property type="entry name" value="Enolase-like_C_sf"/>
</dbReference>
<reference evidence="3 4" key="1">
    <citation type="submission" date="2023-03" db="EMBL/GenBank/DDBJ databases">
        <title>YIM 152171 draft genome.</title>
        <authorList>
            <person name="Yang Z."/>
        </authorList>
    </citation>
    <scope>NUCLEOTIDE SEQUENCE [LARGE SCALE GENOMIC DNA]</scope>
    <source>
        <strain evidence="3 4">YIM 152171</strain>
    </source>
</reference>
<dbReference type="Proteomes" id="UP001301140">
    <property type="component" value="Unassembled WGS sequence"/>
</dbReference>
<dbReference type="InterPro" id="IPR029065">
    <property type="entry name" value="Enolase_C-like"/>
</dbReference>
<dbReference type="SUPFAM" id="SSF51604">
    <property type="entry name" value="Enolase C-terminal domain-like"/>
    <property type="match status" value="1"/>
</dbReference>
<evidence type="ECO:0000313" key="4">
    <source>
        <dbReference type="Proteomes" id="UP001301140"/>
    </source>
</evidence>
<accession>A0AAP3XPA8</accession>
<evidence type="ECO:0000259" key="2">
    <source>
        <dbReference type="SMART" id="SM00922"/>
    </source>
</evidence>
<sequence>MPQVRSVEAIALGYGFDESLAYGMARGLTSRRETTLIRLTTSDGVVGWGEAWGPSGATRAYLDLIRGYVEGSDLFAFQHVVSRILSTHYHFGIQNQMMSAISGLDIAIMDAQGRTLGLPVCQLIGGKARDRVPVYASGGYITRDPRADFPGMLARLEGARCGAVKIKIGISPSSDEERVRLARETLGRDVLLLVDSNGNYTLDLALESMARIAPYNVHWYEEPLAPQDFEGYRALRQRGPIPVATGEALYTAFEFKRLLDFGGADIVQPDLSLCGGLSQGRLIAQLAALHHVRLSPHVWGGAIGLAAACHYVASLPTYPHSLNVPRPTLVEYDVGDNALRDELLLEPVRLEGGELVLPEGPGLGVEPDPAAIERFRI</sequence>
<dbReference type="PANTHER" id="PTHR48080">
    <property type="entry name" value="D-GALACTONATE DEHYDRATASE-RELATED"/>
    <property type="match status" value="1"/>
</dbReference>
<dbReference type="InterPro" id="IPR013341">
    <property type="entry name" value="Mandelate_racemase_N_dom"/>
</dbReference>